<dbReference type="HOGENOM" id="CLU_1923584_0_0_12"/>
<dbReference type="EMBL" id="CP003490">
    <property type="protein sequence ID" value="AFR69521.1"/>
    <property type="molecule type" value="Genomic_DNA"/>
</dbReference>
<dbReference type="RefSeq" id="WP_014935160.1">
    <property type="nucleotide sequence ID" value="NC_018607.1"/>
</dbReference>
<evidence type="ECO:0000313" key="2">
    <source>
        <dbReference type="Proteomes" id="UP000007346"/>
    </source>
</evidence>
<evidence type="ECO:0000313" key="1">
    <source>
        <dbReference type="EMBL" id="AFR69521.1"/>
    </source>
</evidence>
<sequence length="131" mass="15904">MKLEDLRNELENKIKDLILKVLKDFNMSNYKIDIYIYSDECEIIIREGKRYIACIKYIENNSPSLDIYIYKDVNDYIFTDIVNIGSFNGIQKDFYSVEWFIQRLDCEPIKIIKELYFYRKQIETELKNILE</sequence>
<organism evidence="1 2">
    <name type="scientific">Brachyspira pilosicoli B2904</name>
    <dbReference type="NCBI Taxonomy" id="1133568"/>
    <lineage>
        <taxon>Bacteria</taxon>
        <taxon>Pseudomonadati</taxon>
        <taxon>Spirochaetota</taxon>
        <taxon>Spirochaetia</taxon>
        <taxon>Brachyspirales</taxon>
        <taxon>Brachyspiraceae</taxon>
        <taxon>Brachyspira</taxon>
    </lineage>
</organism>
<dbReference type="KEGG" id="bpj:B2904_orf164"/>
<name>J9U9V4_BRAPL</name>
<reference evidence="1 2" key="1">
    <citation type="journal article" date="2012" name="BMC Genomics">
        <title>Comparative genomics of Brachyspira pilosicoli strains: genome rearrangements, reductions and correlation of genetic compliment with phenotypic diversity.</title>
        <authorList>
            <person name="Mappley L.J."/>
            <person name="Black M.L."/>
            <person name="Abuoun M."/>
            <person name="Darby A.C."/>
            <person name="Woodward M.J."/>
            <person name="Parkhill J."/>
            <person name="Turner A.K."/>
            <person name="Bellgard M.I."/>
            <person name="La T."/>
            <person name="Phillips N.D."/>
            <person name="La Ragione R.M."/>
            <person name="Hampson D.J."/>
        </authorList>
    </citation>
    <scope>NUCLEOTIDE SEQUENCE [LARGE SCALE GENOMIC DNA]</scope>
    <source>
        <strain evidence="1">B2904</strain>
    </source>
</reference>
<proteinExistence type="predicted"/>
<dbReference type="AlphaFoldDB" id="J9U9V4"/>
<dbReference type="PATRIC" id="fig|1133568.3.peg.162"/>
<accession>J9U9V4</accession>
<dbReference type="Proteomes" id="UP000007346">
    <property type="component" value="Chromosome"/>
</dbReference>
<protein>
    <submittedName>
        <fullName evidence="1">Putative TatC domain containing protein</fullName>
    </submittedName>
</protein>
<gene>
    <name evidence="1" type="ORF">B2904_orf164</name>
</gene>